<keyword evidence="2" id="KW-1185">Reference proteome</keyword>
<dbReference type="Proteomes" id="UP000587800">
    <property type="component" value="Unassembled WGS sequence"/>
</dbReference>
<proteinExistence type="predicted"/>
<accession>A0ABR6SY96</accession>
<dbReference type="EMBL" id="JAASUB010000014">
    <property type="protein sequence ID" value="MBC1510594.1"/>
    <property type="molecule type" value="Genomic_DNA"/>
</dbReference>
<evidence type="ECO:0000313" key="2">
    <source>
        <dbReference type="Proteomes" id="UP000587800"/>
    </source>
</evidence>
<sequence>MSQDNINPQHYQQGGIQTIDVMKAKLTPEEFRGHLKATVIKYITRESMKGGIEDLQKAQWYLDYLIAFNTNVPFKSRAEIDEILDDYDKLETGIKDLQDRMMLEGETNE</sequence>
<gene>
    <name evidence="1" type="ORF">HCJ59_11930</name>
</gene>
<protein>
    <submittedName>
        <fullName evidence="1">DUF3310 domain-containing protein</fullName>
    </submittedName>
</protein>
<reference evidence="1 2" key="1">
    <citation type="submission" date="2020-03" db="EMBL/GenBank/DDBJ databases">
        <title>Soil Listeria distribution.</title>
        <authorList>
            <person name="Liao J."/>
            <person name="Wiedmann M."/>
        </authorList>
    </citation>
    <scope>NUCLEOTIDE SEQUENCE [LARGE SCALE GENOMIC DNA]</scope>
    <source>
        <strain evidence="1 2">FSL L7-1515</strain>
    </source>
</reference>
<comment type="caution">
    <text evidence="1">The sequence shown here is derived from an EMBL/GenBank/DDBJ whole genome shotgun (WGS) entry which is preliminary data.</text>
</comment>
<dbReference type="Pfam" id="PF11753">
    <property type="entry name" value="DUF3310"/>
    <property type="match status" value="1"/>
</dbReference>
<evidence type="ECO:0000313" key="1">
    <source>
        <dbReference type="EMBL" id="MBC1510594.1"/>
    </source>
</evidence>
<dbReference type="InterPro" id="IPR021739">
    <property type="entry name" value="SaV-like"/>
</dbReference>
<dbReference type="RefSeq" id="WP_077916388.1">
    <property type="nucleotide sequence ID" value="NZ_JAASTZ010000014.1"/>
</dbReference>
<name>A0ABR6SY96_9LIST</name>
<organism evidence="1 2">
    <name type="scientific">Listeria immobilis</name>
    <dbReference type="NCBI Taxonomy" id="2713502"/>
    <lineage>
        <taxon>Bacteria</taxon>
        <taxon>Bacillati</taxon>
        <taxon>Bacillota</taxon>
        <taxon>Bacilli</taxon>
        <taxon>Bacillales</taxon>
        <taxon>Listeriaceae</taxon>
        <taxon>Listeria</taxon>
    </lineage>
</organism>